<proteinExistence type="predicted"/>
<dbReference type="InterPro" id="IPR006575">
    <property type="entry name" value="RWD_dom"/>
</dbReference>
<comment type="caution">
    <text evidence="3">The sequence shown here is derived from an EMBL/GenBank/DDBJ whole genome shotgun (WGS) entry which is preliminary data.</text>
</comment>
<accession>A0A812PDD2</accession>
<name>A0A812PDD2_9DINO</name>
<feature type="non-terminal residue" evidence="3">
    <location>
        <position position="1"/>
    </location>
</feature>
<gene>
    <name evidence="3" type="ORF">SNAT2548_LOCUS18894</name>
</gene>
<protein>
    <recommendedName>
        <fullName evidence="2">RWD domain-containing protein</fullName>
    </recommendedName>
</protein>
<sequence>MTVMTAFAEQATAHGVGGYDGRSERVDPLSAKQVWRSFELKALNARFAGATSVKASSDSDCVEIEVDLSHVLEKPQGSLVIEVLVPSDYPQARPQLRARALIGGLEPQVVKELACCMASAMESALAVNGPAVFFSIDQAAAFLRKSKGATPVADALSRQPKEADKRPRRRRRQRKRASVLPMCEKRPAEPLPSTSCPRTKALGGGSLSNGVSTPSNISDASESSTSSSDDGSSSCSSGGVSDDEMKNIAA</sequence>
<evidence type="ECO:0000313" key="3">
    <source>
        <dbReference type="EMBL" id="CAE7355474.1"/>
    </source>
</evidence>
<evidence type="ECO:0000259" key="2">
    <source>
        <dbReference type="PROSITE" id="PS50908"/>
    </source>
</evidence>
<dbReference type="AlphaFoldDB" id="A0A812PDD2"/>
<feature type="compositionally biased region" description="Low complexity" evidence="1">
    <location>
        <begin position="215"/>
        <end position="240"/>
    </location>
</feature>
<keyword evidence="4" id="KW-1185">Reference proteome</keyword>
<feature type="non-terminal residue" evidence="3">
    <location>
        <position position="250"/>
    </location>
</feature>
<dbReference type="Proteomes" id="UP000604046">
    <property type="component" value="Unassembled WGS sequence"/>
</dbReference>
<evidence type="ECO:0000256" key="1">
    <source>
        <dbReference type="SAM" id="MobiDB-lite"/>
    </source>
</evidence>
<dbReference type="OrthoDB" id="10389954at2759"/>
<dbReference type="EMBL" id="CAJNDS010002157">
    <property type="protein sequence ID" value="CAE7355474.1"/>
    <property type="molecule type" value="Genomic_DNA"/>
</dbReference>
<evidence type="ECO:0000313" key="4">
    <source>
        <dbReference type="Proteomes" id="UP000604046"/>
    </source>
</evidence>
<feature type="compositionally biased region" description="Basic residues" evidence="1">
    <location>
        <begin position="166"/>
        <end position="177"/>
    </location>
</feature>
<reference evidence="3" key="1">
    <citation type="submission" date="2021-02" db="EMBL/GenBank/DDBJ databases">
        <authorList>
            <person name="Dougan E. K."/>
            <person name="Rhodes N."/>
            <person name="Thang M."/>
            <person name="Chan C."/>
        </authorList>
    </citation>
    <scope>NUCLEOTIDE SEQUENCE</scope>
</reference>
<feature type="domain" description="RWD" evidence="2">
    <location>
        <begin position="38"/>
        <end position="146"/>
    </location>
</feature>
<dbReference type="PROSITE" id="PS50908">
    <property type="entry name" value="RWD"/>
    <property type="match status" value="1"/>
</dbReference>
<feature type="region of interest" description="Disordered" evidence="1">
    <location>
        <begin position="150"/>
        <end position="250"/>
    </location>
</feature>
<organism evidence="3 4">
    <name type="scientific">Symbiodinium natans</name>
    <dbReference type="NCBI Taxonomy" id="878477"/>
    <lineage>
        <taxon>Eukaryota</taxon>
        <taxon>Sar</taxon>
        <taxon>Alveolata</taxon>
        <taxon>Dinophyceae</taxon>
        <taxon>Suessiales</taxon>
        <taxon>Symbiodiniaceae</taxon>
        <taxon>Symbiodinium</taxon>
    </lineage>
</organism>